<evidence type="ECO:0000313" key="1">
    <source>
        <dbReference type="EMBL" id="GEU53852.1"/>
    </source>
</evidence>
<gene>
    <name evidence="1" type="ORF">Tci_025830</name>
</gene>
<organism evidence="1">
    <name type="scientific">Tanacetum cinerariifolium</name>
    <name type="common">Dalmatian daisy</name>
    <name type="synonym">Chrysanthemum cinerariifolium</name>
    <dbReference type="NCBI Taxonomy" id="118510"/>
    <lineage>
        <taxon>Eukaryota</taxon>
        <taxon>Viridiplantae</taxon>
        <taxon>Streptophyta</taxon>
        <taxon>Embryophyta</taxon>
        <taxon>Tracheophyta</taxon>
        <taxon>Spermatophyta</taxon>
        <taxon>Magnoliopsida</taxon>
        <taxon>eudicotyledons</taxon>
        <taxon>Gunneridae</taxon>
        <taxon>Pentapetalae</taxon>
        <taxon>asterids</taxon>
        <taxon>campanulids</taxon>
        <taxon>Asterales</taxon>
        <taxon>Asteraceae</taxon>
        <taxon>Asteroideae</taxon>
        <taxon>Anthemideae</taxon>
        <taxon>Anthemidinae</taxon>
        <taxon>Tanacetum</taxon>
    </lineage>
</organism>
<protein>
    <submittedName>
        <fullName evidence="1">Uncharacterized protein</fullName>
    </submittedName>
</protein>
<comment type="caution">
    <text evidence="1">The sequence shown here is derived from an EMBL/GenBank/DDBJ whole genome shotgun (WGS) entry which is preliminary data.</text>
</comment>
<name>A0A6L2KZD6_TANCI</name>
<dbReference type="EMBL" id="BKCJ010003239">
    <property type="protein sequence ID" value="GEU53852.1"/>
    <property type="molecule type" value="Genomic_DNA"/>
</dbReference>
<dbReference type="AlphaFoldDB" id="A0A6L2KZD6"/>
<reference evidence="1" key="1">
    <citation type="journal article" date="2019" name="Sci. Rep.">
        <title>Draft genome of Tanacetum cinerariifolium, the natural source of mosquito coil.</title>
        <authorList>
            <person name="Yamashiro T."/>
            <person name="Shiraishi A."/>
            <person name="Satake H."/>
            <person name="Nakayama K."/>
        </authorList>
    </citation>
    <scope>NUCLEOTIDE SEQUENCE</scope>
</reference>
<sequence>MVSHLVNGVRASGVEMICEMDFVCYELAEYINTPGWNHPAFYNNGDDDDVDYTIAITPVLSTEEPDNSLSMGDEHLDTIPATKSDEVIKSSVEDLVSIPSESEGIPDTMCDDHLVNNPTPLEAKDHFEIVINSNVDYSSSDDDYLYNENIEYVEASPHDSELVSLEVEKIVIPKDEEIEDDNLREKLLNVNLLITKIKALKDNPTPSFEFLTKSSSTYPKSFLEETNTVDNSLPEFENFCFDLEEISSGSTTTHSDITLSDYEAFSFSDDHIEKISSGSTTTHFDISLSEYDSFIFNFSNDQFPPTDRSDSTHKEFADELAHIISPPKYDCFYFRNLPDSCEWISSLNFGIRENLSSTTRVSLPVEDVTPLFWRMLYGSFLFISLKRGEKTPVTLPQSFLDPRKASYVRLASSGPCQSKGLVNLLYVIKSPQSSMSIACDVIAYLRHKIGSHSEGPKQFCETFHIPDEVHPQLPSANQTIHEIPTGKIVIVIGVAKVSHFDILCRVHDFEPTVGLFRCFYVNSKNKGWMSFSKGLGTDAVCYTKPLDPLKGWNDHFLWVGTFACPALFPWCTVKSVSRDGILKSSKFNAEHYATLVAYPAPFHKYPKPFLCLIGMSHNYSLDKNTYPQFLRNDDEEIDLLSFIWTADPIKVRVDEREHNEGEPKLLETTVGHVVSLLLVSPDHSSSDLEASVDKLLMREGTIAEDVAPAELQCRKRRKTKVVDAGEPSHLAKKLRGDYEVLGVPAVGGKSQSAVQRLLTRVVQHAEVRGMAIPTLPFVSSFVSTTPEREGGDYTEFLAGANLRTLEAPKRFVISSDSSDPLGVNIAEDEVDYVRNLLVLRYFVVIFLSRAKISGDFSDRTGGDFLVGGIRTVVDPDSNLQRVYVPHWNVTNEFCMDDGGVCREMVDEFAPPNFFASIRRMEHDQLFTEFNVGAARQISLGAKVQMRAKYNIKEKRRLKSVVEEKDSLLKS</sequence>
<feature type="non-terminal residue" evidence="1">
    <location>
        <position position="970"/>
    </location>
</feature>
<proteinExistence type="predicted"/>
<accession>A0A6L2KZD6</accession>